<dbReference type="GO" id="GO:0042981">
    <property type="term" value="P:regulation of apoptotic process"/>
    <property type="evidence" value="ECO:0007669"/>
    <property type="project" value="InterPro"/>
</dbReference>
<dbReference type="PRINTS" id="PR01862">
    <property type="entry name" value="BCL2FAMILY"/>
</dbReference>
<dbReference type="Pfam" id="PF00452">
    <property type="entry name" value="Bcl-2"/>
    <property type="match status" value="1"/>
</dbReference>
<keyword evidence="4" id="KW-0472">Membrane</keyword>
<dbReference type="GO" id="GO:0001836">
    <property type="term" value="P:release of cytochrome c from mitochondria"/>
    <property type="evidence" value="ECO:0007669"/>
    <property type="project" value="TreeGrafter"/>
</dbReference>
<accession>A0A8C4ZIU9</accession>
<feature type="region of interest" description="Disordered" evidence="3">
    <location>
        <begin position="1"/>
        <end position="21"/>
    </location>
</feature>
<proteinExistence type="inferred from homology"/>
<evidence type="ECO:0000256" key="3">
    <source>
        <dbReference type="SAM" id="MobiDB-lite"/>
    </source>
</evidence>
<dbReference type="Proteomes" id="UP000694546">
    <property type="component" value="Chromosome 14"/>
</dbReference>
<dbReference type="InterPro" id="IPR026298">
    <property type="entry name" value="Bcl-2_fam"/>
</dbReference>
<dbReference type="GO" id="GO:0008630">
    <property type="term" value="P:intrinsic apoptotic signaling pathway in response to DNA damage"/>
    <property type="evidence" value="ECO:0007669"/>
    <property type="project" value="TreeGrafter"/>
</dbReference>
<evidence type="ECO:0000256" key="4">
    <source>
        <dbReference type="SAM" id="Phobius"/>
    </source>
</evidence>
<dbReference type="PANTHER" id="PTHR11256">
    <property type="entry name" value="BCL-2 RELATED"/>
    <property type="match status" value="1"/>
</dbReference>
<dbReference type="PROSITE" id="PS50062">
    <property type="entry name" value="BCL2_FAMILY"/>
    <property type="match status" value="1"/>
</dbReference>
<keyword evidence="7" id="KW-1185">Reference proteome</keyword>
<dbReference type="InterPro" id="IPR036834">
    <property type="entry name" value="Bcl-2-like_sf"/>
</dbReference>
<evidence type="ECO:0000313" key="6">
    <source>
        <dbReference type="Ensembl" id="ENSGMOP00000015924.2"/>
    </source>
</evidence>
<keyword evidence="2" id="KW-0053">Apoptosis</keyword>
<dbReference type="SUPFAM" id="SSF56854">
    <property type="entry name" value="Bcl-2 inhibitors of programmed cell death"/>
    <property type="match status" value="1"/>
</dbReference>
<keyword evidence="4" id="KW-1133">Transmembrane helix</keyword>
<reference evidence="6" key="1">
    <citation type="submission" date="2025-08" db="UniProtKB">
        <authorList>
            <consortium name="Ensembl"/>
        </authorList>
    </citation>
    <scope>IDENTIFICATION</scope>
</reference>
<sequence length="204" mass="22988">MADADGRDRAEEQGAAGGEDVIDDPIMEQGALILRGYVMHCISAYDPAMQVSSEDLGGAPNEQLDPQMKELVEMMREKSDVLDQNAELENLISQVQGNCVQGVFMKVAKSIFNDGITWGRVASLFYLAYKFIYKALTMNHMENIRIIISWVLQFIREQLHPWIAQQGGWGRKEGVVRGISRWRTVTALASVVLVVAFVYYRKSR</sequence>
<protein>
    <submittedName>
        <fullName evidence="6">Zgc:153993</fullName>
    </submittedName>
</protein>
<dbReference type="GO" id="GO:0005741">
    <property type="term" value="C:mitochondrial outer membrane"/>
    <property type="evidence" value="ECO:0007669"/>
    <property type="project" value="TreeGrafter"/>
</dbReference>
<dbReference type="AlphaFoldDB" id="A0A8C4ZIU9"/>
<dbReference type="GO" id="GO:0008053">
    <property type="term" value="P:mitochondrial fusion"/>
    <property type="evidence" value="ECO:0007669"/>
    <property type="project" value="TreeGrafter"/>
</dbReference>
<dbReference type="SMART" id="SM00337">
    <property type="entry name" value="BCL"/>
    <property type="match status" value="1"/>
</dbReference>
<feature type="transmembrane region" description="Helical" evidence="4">
    <location>
        <begin position="182"/>
        <end position="200"/>
    </location>
</feature>
<dbReference type="GO" id="GO:0015267">
    <property type="term" value="F:channel activity"/>
    <property type="evidence" value="ECO:0007669"/>
    <property type="project" value="TreeGrafter"/>
</dbReference>
<keyword evidence="4" id="KW-0812">Transmembrane</keyword>
<name>A0A8C4ZIU9_GADMO</name>
<evidence type="ECO:0000256" key="2">
    <source>
        <dbReference type="ARBA" id="ARBA00022703"/>
    </source>
</evidence>
<evidence type="ECO:0000259" key="5">
    <source>
        <dbReference type="SMART" id="SM00337"/>
    </source>
</evidence>
<dbReference type="PANTHER" id="PTHR11256:SF10">
    <property type="entry name" value="BCL-2-RELATED PROTEIN A1"/>
    <property type="match status" value="1"/>
</dbReference>
<evidence type="ECO:0000256" key="1">
    <source>
        <dbReference type="ARBA" id="ARBA00009458"/>
    </source>
</evidence>
<dbReference type="CDD" id="cd06845">
    <property type="entry name" value="Bcl-2_like"/>
    <property type="match status" value="1"/>
</dbReference>
<dbReference type="GeneTree" id="ENSGT01130000278292"/>
<dbReference type="Gene3D" id="1.10.437.10">
    <property type="entry name" value="Blc2-like"/>
    <property type="match status" value="1"/>
</dbReference>
<gene>
    <name evidence="6" type="primary">LOC115558889</name>
</gene>
<dbReference type="InterPro" id="IPR002475">
    <property type="entry name" value="Bcl2-like"/>
</dbReference>
<dbReference type="InterPro" id="IPR046371">
    <property type="entry name" value="Bcl-2_BH1-3"/>
</dbReference>
<dbReference type="GO" id="GO:0097192">
    <property type="term" value="P:extrinsic apoptotic signaling pathway in absence of ligand"/>
    <property type="evidence" value="ECO:0007669"/>
    <property type="project" value="TreeGrafter"/>
</dbReference>
<dbReference type="Ensembl" id="ENSGMOT00000016330.2">
    <property type="protein sequence ID" value="ENSGMOP00000015924.2"/>
    <property type="gene ID" value="ENSGMOG00000014875.2"/>
</dbReference>
<reference evidence="6" key="2">
    <citation type="submission" date="2025-09" db="UniProtKB">
        <authorList>
            <consortium name="Ensembl"/>
        </authorList>
    </citation>
    <scope>IDENTIFICATION</scope>
</reference>
<evidence type="ECO:0000313" key="7">
    <source>
        <dbReference type="Proteomes" id="UP000694546"/>
    </source>
</evidence>
<dbReference type="GO" id="GO:0051400">
    <property type="term" value="F:BH domain binding"/>
    <property type="evidence" value="ECO:0007669"/>
    <property type="project" value="TreeGrafter"/>
</dbReference>
<organism evidence="6 7">
    <name type="scientific">Gadus morhua</name>
    <name type="common">Atlantic cod</name>
    <dbReference type="NCBI Taxonomy" id="8049"/>
    <lineage>
        <taxon>Eukaryota</taxon>
        <taxon>Metazoa</taxon>
        <taxon>Chordata</taxon>
        <taxon>Craniata</taxon>
        <taxon>Vertebrata</taxon>
        <taxon>Euteleostomi</taxon>
        <taxon>Actinopterygii</taxon>
        <taxon>Neopterygii</taxon>
        <taxon>Teleostei</taxon>
        <taxon>Neoteleostei</taxon>
        <taxon>Acanthomorphata</taxon>
        <taxon>Zeiogadaria</taxon>
        <taxon>Gadariae</taxon>
        <taxon>Gadiformes</taxon>
        <taxon>Gadoidei</taxon>
        <taxon>Gadidae</taxon>
        <taxon>Gadus</taxon>
    </lineage>
</organism>
<feature type="compositionally biased region" description="Basic and acidic residues" evidence="3">
    <location>
        <begin position="1"/>
        <end position="12"/>
    </location>
</feature>
<feature type="domain" description="Bcl-2 Bcl-2 homology region 1-3" evidence="5">
    <location>
        <begin position="75"/>
        <end position="169"/>
    </location>
</feature>
<comment type="similarity">
    <text evidence="1">Belongs to the Bcl-2 family.</text>
</comment>